<dbReference type="RefSeq" id="WP_090472350.1">
    <property type="nucleotide sequence ID" value="NZ_FOWF01000061.1"/>
</dbReference>
<evidence type="ECO:0000259" key="2">
    <source>
        <dbReference type="PROSITE" id="PS50943"/>
    </source>
</evidence>
<dbReference type="OrthoDB" id="9796786at2"/>
<dbReference type="SMART" id="SM00530">
    <property type="entry name" value="HTH_XRE"/>
    <property type="match status" value="1"/>
</dbReference>
<organism evidence="3 4">
    <name type="scientific">Eubacterium pyruvativorans</name>
    <dbReference type="NCBI Taxonomy" id="155865"/>
    <lineage>
        <taxon>Bacteria</taxon>
        <taxon>Bacillati</taxon>
        <taxon>Bacillota</taxon>
        <taxon>Clostridia</taxon>
        <taxon>Eubacteriales</taxon>
        <taxon>Eubacteriaceae</taxon>
        <taxon>Eubacterium</taxon>
    </lineage>
</organism>
<proteinExistence type="inferred from homology"/>
<dbReference type="PANTHER" id="PTHR43236:SF2">
    <property type="entry name" value="BLL0069 PROTEIN"/>
    <property type="match status" value="1"/>
</dbReference>
<dbReference type="Gene3D" id="1.10.260.40">
    <property type="entry name" value="lambda repressor-like DNA-binding domains"/>
    <property type="match status" value="1"/>
</dbReference>
<dbReference type="GO" id="GO:0003677">
    <property type="term" value="F:DNA binding"/>
    <property type="evidence" value="ECO:0007669"/>
    <property type="project" value="InterPro"/>
</dbReference>
<dbReference type="InterPro" id="IPR052345">
    <property type="entry name" value="Rad_response_metalloprotease"/>
</dbReference>
<name>A0A1I7INE1_9FIRM</name>
<dbReference type="InterPro" id="IPR010982">
    <property type="entry name" value="Lambda_DNA-bd_dom_sf"/>
</dbReference>
<protein>
    <submittedName>
        <fullName evidence="3">HTH-type transcriptional regulator / antitoxin HigA</fullName>
    </submittedName>
</protein>
<keyword evidence="4" id="KW-1185">Reference proteome</keyword>
<evidence type="ECO:0000313" key="3">
    <source>
        <dbReference type="EMBL" id="SFU74451.1"/>
    </source>
</evidence>
<dbReference type="Pfam" id="PF01381">
    <property type="entry name" value="HTH_3"/>
    <property type="match status" value="1"/>
</dbReference>
<dbReference type="SUPFAM" id="SSF47413">
    <property type="entry name" value="lambda repressor-like DNA-binding domains"/>
    <property type="match status" value="1"/>
</dbReference>
<dbReference type="PROSITE" id="PS50943">
    <property type="entry name" value="HTH_CROC1"/>
    <property type="match status" value="1"/>
</dbReference>
<dbReference type="CDD" id="cd00093">
    <property type="entry name" value="HTH_XRE"/>
    <property type="match status" value="1"/>
</dbReference>
<comment type="similarity">
    <text evidence="1">Belongs to the short-chain fatty acyl-CoA assimilation regulator (ScfR) family.</text>
</comment>
<feature type="domain" description="HTH cro/C1-type" evidence="2">
    <location>
        <begin position="17"/>
        <end position="71"/>
    </location>
</feature>
<evidence type="ECO:0000313" key="4">
    <source>
        <dbReference type="Proteomes" id="UP000198817"/>
    </source>
</evidence>
<dbReference type="PANTHER" id="PTHR43236">
    <property type="entry name" value="ANTITOXIN HIGA1"/>
    <property type="match status" value="1"/>
</dbReference>
<dbReference type="Proteomes" id="UP000198817">
    <property type="component" value="Unassembled WGS sequence"/>
</dbReference>
<accession>A0A1I7INE1</accession>
<dbReference type="InterPro" id="IPR001387">
    <property type="entry name" value="Cro/C1-type_HTH"/>
</dbReference>
<dbReference type="InterPro" id="IPR010359">
    <property type="entry name" value="IrrE_HExxH"/>
</dbReference>
<dbReference type="Pfam" id="PF06114">
    <property type="entry name" value="Peptidase_M78"/>
    <property type="match status" value="1"/>
</dbReference>
<dbReference type="AlphaFoldDB" id="A0A1I7INE1"/>
<dbReference type="EMBL" id="FPBT01000059">
    <property type="protein sequence ID" value="SFU74451.1"/>
    <property type="molecule type" value="Genomic_DNA"/>
</dbReference>
<dbReference type="Gene3D" id="1.10.10.2910">
    <property type="match status" value="1"/>
</dbReference>
<evidence type="ECO:0000256" key="1">
    <source>
        <dbReference type="ARBA" id="ARBA00007227"/>
    </source>
</evidence>
<reference evidence="3 4" key="1">
    <citation type="submission" date="2016-10" db="EMBL/GenBank/DDBJ databases">
        <authorList>
            <person name="de Groot N.N."/>
        </authorList>
    </citation>
    <scope>NUCLEOTIDE SEQUENCE [LARGE SCALE GENOMIC DNA]</scope>
    <source>
        <strain evidence="3 4">KHGC13</strain>
    </source>
</reference>
<sequence length="349" mass="39965">MTIQSKNTIAIPPGATIREQLQYRGMSQKEFAERMGLSEKHVSRLINGKVPLSPSVADCLEMVLGVPAKYWNRLEAAYRTDIEKIAAENEMDEDRDLVKRFPYNEISELGWVPKTRNLKERVINLRKYFEVSSLRLLDDALITGIACRKLGESEKSNYALITWAQKAKLEARKIETSPVNIQRLKKNIPEIRKLTLEQPLDARAHLREILSQSGIAIVYLPHLKGSYLQGASFSDHKKIVLGITSRQKNEDVFWFSLFHEIGHIIQGDIHLPDGPSREEERRADRFAADHLINPEDYRNFVGQHDFSVEAVSDFSNRIGIDQGIVIGRLQKEGYVPFNKMNQLKKQFIA</sequence>
<gene>
    <name evidence="3" type="ORF">SAMN05216508_1593</name>
</gene>